<evidence type="ECO:0000313" key="1">
    <source>
        <dbReference type="EMBL" id="TRD14806.1"/>
    </source>
</evidence>
<dbReference type="Proteomes" id="UP000318590">
    <property type="component" value="Unassembled WGS sequence"/>
</dbReference>
<dbReference type="AlphaFoldDB" id="A0A547PL04"/>
<comment type="caution">
    <text evidence="1">The sequence shown here is derived from an EMBL/GenBank/DDBJ whole genome shotgun (WGS) entry which is preliminary data.</text>
</comment>
<gene>
    <name evidence="1" type="ORF">FEV53_18325</name>
</gene>
<sequence>MIKGALARRLDLMGQLSENGANLTALHVDFARPAGAPEPIAKSIVLCICGESVWIADAFTLEQDQWLRDAVPMAFSGDWKARQFAVSDQVLRRWFLRPLPLQTALLRNSRLRGDCPFAR</sequence>
<organism evidence="1 2">
    <name type="scientific">Palleronia caenipelagi</name>
    <dbReference type="NCBI Taxonomy" id="2489174"/>
    <lineage>
        <taxon>Bacteria</taxon>
        <taxon>Pseudomonadati</taxon>
        <taxon>Pseudomonadota</taxon>
        <taxon>Alphaproteobacteria</taxon>
        <taxon>Rhodobacterales</taxon>
        <taxon>Roseobacteraceae</taxon>
        <taxon>Palleronia</taxon>
    </lineage>
</organism>
<keyword evidence="2" id="KW-1185">Reference proteome</keyword>
<evidence type="ECO:0000313" key="2">
    <source>
        <dbReference type="Proteomes" id="UP000318590"/>
    </source>
</evidence>
<protein>
    <submittedName>
        <fullName evidence="1">Uncharacterized protein</fullName>
    </submittedName>
</protein>
<reference evidence="1 2" key="1">
    <citation type="submission" date="2019-06" db="EMBL/GenBank/DDBJ databases">
        <title>Paenimaribius caenipelagi gen. nov., sp. nov., isolated from a tidal flat.</title>
        <authorList>
            <person name="Yoon J.-H."/>
        </authorList>
    </citation>
    <scope>NUCLEOTIDE SEQUENCE [LARGE SCALE GENOMIC DNA]</scope>
    <source>
        <strain evidence="1 2">JBTF-M29</strain>
    </source>
</reference>
<proteinExistence type="predicted"/>
<accession>A0A547PL04</accession>
<name>A0A547PL04_9RHOB</name>
<dbReference type="EMBL" id="VFSV01000063">
    <property type="protein sequence ID" value="TRD14806.1"/>
    <property type="molecule type" value="Genomic_DNA"/>
</dbReference>